<comment type="caution">
    <text evidence="4">The sequence shown here is derived from an EMBL/GenBank/DDBJ whole genome shotgun (WGS) entry which is preliminary data.</text>
</comment>
<evidence type="ECO:0000313" key="5">
    <source>
        <dbReference type="Proteomes" id="UP000770586"/>
    </source>
</evidence>
<reference evidence="4 5" key="1">
    <citation type="submission" date="2021-03" db="EMBL/GenBank/DDBJ databases">
        <title>Genomic Encyclopedia of Type Strains, Phase IV (KMG-IV): sequencing the most valuable type-strain genomes for metagenomic binning, comparative biology and taxonomic classification.</title>
        <authorList>
            <person name="Goeker M."/>
        </authorList>
    </citation>
    <scope>NUCLEOTIDE SEQUENCE [LARGE SCALE GENOMIC DNA]</scope>
    <source>
        <strain evidence="4 5">DSM 12287</strain>
    </source>
</reference>
<gene>
    <name evidence="4" type="ORF">J2744_001313</name>
</gene>
<dbReference type="RefSeq" id="WP_209545843.1">
    <property type="nucleotide sequence ID" value="NZ_BAAADX010000004.1"/>
</dbReference>
<dbReference type="NCBIfam" id="NF040570">
    <property type="entry name" value="guided_TnpB"/>
    <property type="match status" value="1"/>
</dbReference>
<organism evidence="4 5">
    <name type="scientific">Halorubrum trapanicum</name>
    <dbReference type="NCBI Taxonomy" id="29284"/>
    <lineage>
        <taxon>Archaea</taxon>
        <taxon>Methanobacteriati</taxon>
        <taxon>Methanobacteriota</taxon>
        <taxon>Stenosarchaea group</taxon>
        <taxon>Halobacteria</taxon>
        <taxon>Halobacteriales</taxon>
        <taxon>Haloferacaceae</taxon>
        <taxon>Halorubrum</taxon>
    </lineage>
</organism>
<sequence length="407" mass="45923">MEVQRTAVVKLSVPNGRRDDLEETMDTFRNAAQRFADRGWEGNNDGYVITSRSQLQPYLYDDIRDETGLHSDLCVAAVNHAADALRGVVDRMKEGEKVSKPVFTSNTTVYNTSAISYFDGYCTLAAYGSGRIKAEYVYPDDSIQTEYMESDEWDKQGAKLRYDQQTDTYYLHVSVKQERDDTQEEAEGRTVLGVDRNVDGYLAVTSSGAFIGNADLLNHKRREYERRRRNLQQTGTRSAHLTIQSIGDRFANWSENYLHHVSKEVVTEAVANGCETIVLEDLENIRERMSDLSKFQQWAFRELSRKITYKAKAEGITVEVVNPAYTSQQCSHSECGFTHEDNRDGDEFVCQKCGKELHSDYNAARNIAARYLRNRRKSGSGGATNHLALKSGTVNGSGDFTPTVSRG</sequence>
<evidence type="ECO:0000256" key="1">
    <source>
        <dbReference type="ARBA" id="ARBA00023125"/>
    </source>
</evidence>
<evidence type="ECO:0000313" key="4">
    <source>
        <dbReference type="EMBL" id="MBP1901637.1"/>
    </source>
</evidence>
<feature type="compositionally biased region" description="Polar residues" evidence="2">
    <location>
        <begin position="392"/>
        <end position="407"/>
    </location>
</feature>
<dbReference type="EMBL" id="JAGGKE010000004">
    <property type="protein sequence ID" value="MBP1901637.1"/>
    <property type="molecule type" value="Genomic_DNA"/>
</dbReference>
<name>A0A8J7R7S1_9EURY</name>
<dbReference type="AlphaFoldDB" id="A0A8J7R7S1"/>
<feature type="domain" description="Cas12f1-like TNB" evidence="3">
    <location>
        <begin position="300"/>
        <end position="367"/>
    </location>
</feature>
<dbReference type="PANTHER" id="PTHR30405:SF26">
    <property type="entry name" value="TRANSPOSASE, PROBABLY IS605-TNPB FAMILY"/>
    <property type="match status" value="1"/>
</dbReference>
<dbReference type="NCBIfam" id="TIGR01766">
    <property type="entry name" value="IS200/IS605 family accessory protein TnpB-like domain"/>
    <property type="match status" value="1"/>
</dbReference>
<dbReference type="GO" id="GO:0003677">
    <property type="term" value="F:DNA binding"/>
    <property type="evidence" value="ECO:0007669"/>
    <property type="project" value="UniProtKB-KW"/>
</dbReference>
<proteinExistence type="predicted"/>
<dbReference type="InterPro" id="IPR051399">
    <property type="entry name" value="RNA-guided_DNA_endo/Transpos"/>
</dbReference>
<keyword evidence="5" id="KW-1185">Reference proteome</keyword>
<dbReference type="Proteomes" id="UP000770586">
    <property type="component" value="Unassembled WGS sequence"/>
</dbReference>
<dbReference type="InterPro" id="IPR010095">
    <property type="entry name" value="Cas12f1-like_TNB"/>
</dbReference>
<feature type="region of interest" description="Disordered" evidence="2">
    <location>
        <begin position="377"/>
        <end position="407"/>
    </location>
</feature>
<dbReference type="PANTHER" id="PTHR30405">
    <property type="entry name" value="TRANSPOSASE"/>
    <property type="match status" value="1"/>
</dbReference>
<accession>A0A8J7R7S1</accession>
<keyword evidence="1" id="KW-0238">DNA-binding</keyword>
<dbReference type="Pfam" id="PF07282">
    <property type="entry name" value="Cas12f1-like_TNB"/>
    <property type="match status" value="1"/>
</dbReference>
<protein>
    <submittedName>
        <fullName evidence="4">IS605 OrfB family transposase</fullName>
    </submittedName>
</protein>
<evidence type="ECO:0000256" key="2">
    <source>
        <dbReference type="SAM" id="MobiDB-lite"/>
    </source>
</evidence>
<evidence type="ECO:0000259" key="3">
    <source>
        <dbReference type="Pfam" id="PF07282"/>
    </source>
</evidence>
<dbReference type="OrthoDB" id="210698at2157"/>